<organism evidence="2 3">
    <name type="scientific">Pseudomonas syringae pv. avii</name>
    <dbReference type="NCBI Taxonomy" id="663959"/>
    <lineage>
        <taxon>Bacteria</taxon>
        <taxon>Pseudomonadati</taxon>
        <taxon>Pseudomonadota</taxon>
        <taxon>Gammaproteobacteria</taxon>
        <taxon>Pseudomonadales</taxon>
        <taxon>Pseudomonadaceae</taxon>
        <taxon>Pseudomonas</taxon>
        <taxon>Pseudomonas syringae</taxon>
    </lineage>
</organism>
<name>A0A3M5UXW4_PSESX</name>
<evidence type="ECO:0000256" key="1">
    <source>
        <dbReference type="SAM" id="Phobius"/>
    </source>
</evidence>
<dbReference type="EMBL" id="RBUA01001082">
    <property type="protein sequence ID" value="RMU49987.1"/>
    <property type="molecule type" value="Genomic_DNA"/>
</dbReference>
<accession>A0A3M5UXW4</accession>
<dbReference type="AlphaFoldDB" id="A0A3M5UXW4"/>
<gene>
    <name evidence="2" type="ORF">ALP29_201835</name>
</gene>
<sequence>MPESEVGGSHYRVLFLAALVLLIFTFVMNTLAELIRQRLRKQYSLL</sequence>
<keyword evidence="1" id="KW-0812">Transmembrane</keyword>
<keyword evidence="1" id="KW-0472">Membrane</keyword>
<evidence type="ECO:0008006" key="4">
    <source>
        <dbReference type="Google" id="ProtNLM"/>
    </source>
</evidence>
<evidence type="ECO:0000313" key="2">
    <source>
        <dbReference type="EMBL" id="RMU49987.1"/>
    </source>
</evidence>
<dbReference type="PANTHER" id="PTHR42727:SF1">
    <property type="entry name" value="PHOSPHATE TRANSPORT SYSTEM PERMEASE"/>
    <property type="match status" value="1"/>
</dbReference>
<dbReference type="Proteomes" id="UP000280395">
    <property type="component" value="Unassembled WGS sequence"/>
</dbReference>
<proteinExistence type="predicted"/>
<protein>
    <recommendedName>
        <fullName evidence="4">ABC transmembrane type-1 domain-containing protein</fullName>
    </recommendedName>
</protein>
<evidence type="ECO:0000313" key="3">
    <source>
        <dbReference type="Proteomes" id="UP000280395"/>
    </source>
</evidence>
<keyword evidence="1" id="KW-1133">Transmembrane helix</keyword>
<comment type="caution">
    <text evidence="2">The sequence shown here is derived from an EMBL/GenBank/DDBJ whole genome shotgun (WGS) entry which is preliminary data.</text>
</comment>
<dbReference type="PANTHER" id="PTHR42727">
    <property type="entry name" value="PHOSPHATE TRANSPORT SYSTEM PERMEASE PROTEIN"/>
    <property type="match status" value="1"/>
</dbReference>
<reference evidence="2 3" key="1">
    <citation type="submission" date="2018-08" db="EMBL/GenBank/DDBJ databases">
        <title>Recombination of ecologically and evolutionarily significant loci maintains genetic cohesion in the Pseudomonas syringae species complex.</title>
        <authorList>
            <person name="Dillon M."/>
            <person name="Thakur S."/>
            <person name="Almeida R.N.D."/>
            <person name="Weir B.S."/>
            <person name="Guttman D.S."/>
        </authorList>
    </citation>
    <scope>NUCLEOTIDE SEQUENCE [LARGE SCALE GENOMIC DNA]</scope>
    <source>
        <strain evidence="2 3">ICMP 14479</strain>
    </source>
</reference>
<feature type="transmembrane region" description="Helical" evidence="1">
    <location>
        <begin position="12"/>
        <end position="32"/>
    </location>
</feature>